<dbReference type="GO" id="GO:0046819">
    <property type="term" value="P:protein secretion by the type V secretion system"/>
    <property type="evidence" value="ECO:0007669"/>
    <property type="project" value="TreeGrafter"/>
</dbReference>
<gene>
    <name evidence="2" type="ORF">H1W37_18930</name>
</gene>
<proteinExistence type="predicted"/>
<accession>A0A838XYY2</accession>
<feature type="domain" description="Haemolysin activator HlyB C-terminal" evidence="1">
    <location>
        <begin position="222"/>
        <end position="368"/>
    </location>
</feature>
<dbReference type="Proteomes" id="UP000559404">
    <property type="component" value="Unassembled WGS sequence"/>
</dbReference>
<dbReference type="GO" id="GO:0098046">
    <property type="term" value="C:type V protein secretion system complex"/>
    <property type="evidence" value="ECO:0007669"/>
    <property type="project" value="TreeGrafter"/>
</dbReference>
<dbReference type="GO" id="GO:0008320">
    <property type="term" value="F:protein transmembrane transporter activity"/>
    <property type="evidence" value="ECO:0007669"/>
    <property type="project" value="TreeGrafter"/>
</dbReference>
<protein>
    <submittedName>
        <fullName evidence="2">ShlB/FhaC/HecB family hemolysin secretion/activation protein</fullName>
    </submittedName>
</protein>
<comment type="caution">
    <text evidence="2">The sequence shown here is derived from an EMBL/GenBank/DDBJ whole genome shotgun (WGS) entry which is preliminary data.</text>
</comment>
<dbReference type="Gene3D" id="2.40.160.50">
    <property type="entry name" value="membrane protein fhac: a member of the omp85/tpsb transporter family"/>
    <property type="match status" value="1"/>
</dbReference>
<dbReference type="InterPro" id="IPR051544">
    <property type="entry name" value="TPS_OM_transporter"/>
</dbReference>
<name>A0A838XYY2_9HYPH</name>
<evidence type="ECO:0000259" key="1">
    <source>
        <dbReference type="Pfam" id="PF03865"/>
    </source>
</evidence>
<reference evidence="2 3" key="1">
    <citation type="submission" date="2020-07" db="EMBL/GenBank/DDBJ databases">
        <authorList>
            <person name="Li M."/>
        </authorList>
    </citation>
    <scope>NUCLEOTIDE SEQUENCE [LARGE SCALE GENOMIC DNA]</scope>
    <source>
        <strain evidence="2 3">DSM 23284</strain>
    </source>
</reference>
<organism evidence="2 3">
    <name type="scientific">Stappia taiwanensis</name>
    <dbReference type="NCBI Taxonomy" id="992267"/>
    <lineage>
        <taxon>Bacteria</taxon>
        <taxon>Pseudomonadati</taxon>
        <taxon>Pseudomonadota</taxon>
        <taxon>Alphaproteobacteria</taxon>
        <taxon>Hyphomicrobiales</taxon>
        <taxon>Stappiaceae</taxon>
        <taxon>Stappia</taxon>
    </lineage>
</organism>
<dbReference type="InterPro" id="IPR005565">
    <property type="entry name" value="Hemolysn_activator_HlyB_C"/>
</dbReference>
<reference evidence="2 3" key="2">
    <citation type="submission" date="2020-08" db="EMBL/GenBank/DDBJ databases">
        <title>Stappia taiwanensis sp. nov., isolated from a coastal thermal spring.</title>
        <authorList>
            <person name="Kampfer P."/>
        </authorList>
    </citation>
    <scope>NUCLEOTIDE SEQUENCE [LARGE SCALE GENOMIC DNA]</scope>
    <source>
        <strain evidence="2 3">DSM 23284</strain>
    </source>
</reference>
<sequence length="387" mass="42772">MPPQELTRGVLQVRVIEFKSGKVTVQGIPVEEADGIRSRVRVVPGERIDARALEEDLGWLNRSPYRRADSVFRPGEEATLSDLQVTVKEWKPWQVFAGWSNFGSRDTGRDRYFLGANARLPLPGGPWVSYQMTASDDIWSDPGIVIPTKGDYPSYIAHAGRLTIPTFARQSLEIAPAVVATRETPNRFFAFENTTYELPVIYRSAVSNLLPGHYWGDIYGGIEVKRLERSTYFNGIEVGKSAANIFQLVLGWSHTVDDPYGRTAIDLRVKANPGGVLQGNAADTWQIFTNGRVQSVNYAYLAADISRATALPARFSWISSLSGTLAGQVLPDTERISLGGRYAVRGYNYDDASVDSGVIWRNELRLPSVAPLAGRLPVTCSPECTRS</sequence>
<dbReference type="AlphaFoldDB" id="A0A838XYY2"/>
<keyword evidence="3" id="KW-1185">Reference proteome</keyword>
<evidence type="ECO:0000313" key="2">
    <source>
        <dbReference type="EMBL" id="MBA4613738.1"/>
    </source>
</evidence>
<dbReference type="PANTHER" id="PTHR34597">
    <property type="entry name" value="SLR1661 PROTEIN"/>
    <property type="match status" value="1"/>
</dbReference>
<dbReference type="PANTHER" id="PTHR34597:SF3">
    <property type="entry name" value="OUTER MEMBRANE TRANSPORTER CDIB"/>
    <property type="match status" value="1"/>
</dbReference>
<dbReference type="EMBL" id="JACEON010000023">
    <property type="protein sequence ID" value="MBA4613738.1"/>
    <property type="molecule type" value="Genomic_DNA"/>
</dbReference>
<evidence type="ECO:0000313" key="3">
    <source>
        <dbReference type="Proteomes" id="UP000559404"/>
    </source>
</evidence>
<dbReference type="Pfam" id="PF03865">
    <property type="entry name" value="ShlB"/>
    <property type="match status" value="1"/>
</dbReference>